<feature type="compositionally biased region" description="Low complexity" evidence="1">
    <location>
        <begin position="382"/>
        <end position="394"/>
    </location>
</feature>
<feature type="region of interest" description="Disordered" evidence="1">
    <location>
        <begin position="375"/>
        <end position="402"/>
    </location>
</feature>
<gene>
    <name evidence="2" type="ORF">GZH46_01438</name>
</gene>
<proteinExistence type="predicted"/>
<sequence length="698" mass="78731">MESVTITTRTTRTTQRSQVRRSSRDTSLPANGAATSSNASRRAPSASSRVLRSSELTQSQCNNNNNNNSPFNNNNNNNNDNRSSNRALATKKHVSISEIEVCRSDESSSDYKNDTRSCAVRSISSNAIRQQHQQLIGAQAQLNLASVTCNGANTNHHHHHHHSNNNTYSNNNKNNSRLNHNYANKHNNQQYGLPPQLFQQSKSQYNTPTQEFMMSANYNKTMPHQQQHQQPAQYGLSNGQQYYVSSPATETSISQTSAGDSFARYESSSGEAAAAGLLRSPATMNATGMQTSNYCWPSPASYLNLNLNDSNLSTHSTSHKFKNQYLQCQYTPPYYLANSKPTTYYRGTQTSTLPINHRASDYYIAYHLPQQQQLSFSRHGSYRSSTASRSSNYNHTNNHQFGPPLNHTYLAKTTAAIPDLMVSSSAATTADDEQYRLRQSSYDAPQKMILSEGNLVNIHVDTIVDDGRDNPFKPGTELSREADIMVRLFKKGCPLNEVPTIIKKIKEDHGTATNLNNFNANAKMPHSKTDGNLKQQQQQRSFDLDQYIEATNQRLCENRNSQLTKQSKMKQSSSEHQSIFTRHYGNGNNNEKSDYNNEIISSFNANTDDTDERNRLFHKQDDNDCEGQPIDNIESEPPLQRLRKRKKKDSIESSNSKSNHSKQLLDNKQTDAAENKDKDKDKDKQIDIVRRHKCCSIQ</sequence>
<evidence type="ECO:0000256" key="1">
    <source>
        <dbReference type="SAM" id="MobiDB-lite"/>
    </source>
</evidence>
<name>A0ABQ7S9F3_9ACAR</name>
<feature type="compositionally biased region" description="Low complexity" evidence="1">
    <location>
        <begin position="1"/>
        <end position="17"/>
    </location>
</feature>
<keyword evidence="3" id="KW-1185">Reference proteome</keyword>
<reference evidence="2 3" key="1">
    <citation type="submission" date="2020-10" db="EMBL/GenBank/DDBJ databases">
        <authorList>
            <person name="Klimov P.B."/>
            <person name="Dyachkov S.M."/>
            <person name="Chetverikov P.E."/>
        </authorList>
    </citation>
    <scope>NUCLEOTIDE SEQUENCE [LARGE SCALE GENOMIC DNA]</scope>
    <source>
        <strain evidence="2">BMOC 18-1129-001#AD2665</strain>
        <tissue evidence="2">Entire mites</tissue>
    </source>
</reference>
<protein>
    <submittedName>
        <fullName evidence="2">Uncharacterized protein</fullName>
    </submittedName>
</protein>
<feature type="region of interest" description="Disordered" evidence="1">
    <location>
        <begin position="519"/>
        <end position="540"/>
    </location>
</feature>
<feature type="compositionally biased region" description="Low complexity" evidence="1">
    <location>
        <begin position="62"/>
        <end position="85"/>
    </location>
</feature>
<evidence type="ECO:0000313" key="3">
    <source>
        <dbReference type="Proteomes" id="UP000825002"/>
    </source>
</evidence>
<feature type="compositionally biased region" description="Low complexity" evidence="1">
    <location>
        <begin position="164"/>
        <end position="181"/>
    </location>
</feature>
<comment type="caution">
    <text evidence="2">The sequence shown here is derived from an EMBL/GenBank/DDBJ whole genome shotgun (WGS) entry which is preliminary data.</text>
</comment>
<dbReference type="EMBL" id="JAIFTH010000256">
    <property type="protein sequence ID" value="KAG9510027.1"/>
    <property type="molecule type" value="Genomic_DNA"/>
</dbReference>
<feature type="region of interest" description="Disordered" evidence="1">
    <location>
        <begin position="619"/>
        <end position="698"/>
    </location>
</feature>
<feature type="region of interest" description="Disordered" evidence="1">
    <location>
        <begin position="1"/>
        <end position="90"/>
    </location>
</feature>
<accession>A0ABQ7S9F3</accession>
<feature type="compositionally biased region" description="Low complexity" evidence="1">
    <location>
        <begin position="33"/>
        <end position="54"/>
    </location>
</feature>
<feature type="region of interest" description="Disordered" evidence="1">
    <location>
        <begin position="151"/>
        <end position="191"/>
    </location>
</feature>
<feature type="region of interest" description="Disordered" evidence="1">
    <location>
        <begin position="560"/>
        <end position="595"/>
    </location>
</feature>
<feature type="compositionally biased region" description="Polar residues" evidence="1">
    <location>
        <begin position="182"/>
        <end position="191"/>
    </location>
</feature>
<organism evidence="2 3">
    <name type="scientific">Fragariocoptes setiger</name>
    <dbReference type="NCBI Taxonomy" id="1670756"/>
    <lineage>
        <taxon>Eukaryota</taxon>
        <taxon>Metazoa</taxon>
        <taxon>Ecdysozoa</taxon>
        <taxon>Arthropoda</taxon>
        <taxon>Chelicerata</taxon>
        <taxon>Arachnida</taxon>
        <taxon>Acari</taxon>
        <taxon>Acariformes</taxon>
        <taxon>Trombidiformes</taxon>
        <taxon>Prostigmata</taxon>
        <taxon>Eupodina</taxon>
        <taxon>Eriophyoidea</taxon>
        <taxon>Phytoptidae</taxon>
        <taxon>Fragariocoptes</taxon>
    </lineage>
</organism>
<feature type="compositionally biased region" description="Low complexity" evidence="1">
    <location>
        <begin position="652"/>
        <end position="662"/>
    </location>
</feature>
<dbReference type="Proteomes" id="UP000825002">
    <property type="component" value="Unassembled WGS sequence"/>
</dbReference>
<feature type="compositionally biased region" description="Basic and acidic residues" evidence="1">
    <location>
        <begin position="663"/>
        <end position="689"/>
    </location>
</feature>
<evidence type="ECO:0000313" key="2">
    <source>
        <dbReference type="EMBL" id="KAG9510027.1"/>
    </source>
</evidence>